<dbReference type="Proteomes" id="UP000030641">
    <property type="component" value="Unassembled WGS sequence"/>
</dbReference>
<evidence type="ECO:0000313" key="3">
    <source>
        <dbReference type="Proteomes" id="UP000030641"/>
    </source>
</evidence>
<protein>
    <submittedName>
        <fullName evidence="2">Uncharacterized protein</fullName>
    </submittedName>
</protein>
<dbReference type="STRING" id="1043005.A0A074Y420"/>
<reference evidence="2 3" key="1">
    <citation type="journal article" date="2014" name="BMC Genomics">
        <title>Genome sequencing of four Aureobasidium pullulans varieties: biotechnological potential, stress tolerance, and description of new species.</title>
        <authorList>
            <person name="Gostin Ar C."/>
            <person name="Ohm R.A."/>
            <person name="Kogej T."/>
            <person name="Sonjak S."/>
            <person name="Turk M."/>
            <person name="Zajc J."/>
            <person name="Zalar P."/>
            <person name="Grube M."/>
            <person name="Sun H."/>
            <person name="Han J."/>
            <person name="Sharma A."/>
            <person name="Chiniquy J."/>
            <person name="Ngan C.Y."/>
            <person name="Lipzen A."/>
            <person name="Barry K."/>
            <person name="Grigoriev I.V."/>
            <person name="Gunde-Cimerman N."/>
        </authorList>
    </citation>
    <scope>NUCLEOTIDE SEQUENCE [LARGE SCALE GENOMIC DNA]</scope>
    <source>
        <strain evidence="2 3">EXF-2481</strain>
    </source>
</reference>
<dbReference type="EMBL" id="KL584787">
    <property type="protein sequence ID" value="KEQ90679.1"/>
    <property type="molecule type" value="Genomic_DNA"/>
</dbReference>
<evidence type="ECO:0000256" key="1">
    <source>
        <dbReference type="SAM" id="MobiDB-lite"/>
    </source>
</evidence>
<feature type="region of interest" description="Disordered" evidence="1">
    <location>
        <begin position="33"/>
        <end position="104"/>
    </location>
</feature>
<dbReference type="GeneID" id="25367785"/>
<organism evidence="2 3">
    <name type="scientific">Aureobasidium subglaciale (strain EXF-2481)</name>
    <name type="common">Aureobasidium pullulans var. subglaciale</name>
    <dbReference type="NCBI Taxonomy" id="1043005"/>
    <lineage>
        <taxon>Eukaryota</taxon>
        <taxon>Fungi</taxon>
        <taxon>Dikarya</taxon>
        <taxon>Ascomycota</taxon>
        <taxon>Pezizomycotina</taxon>
        <taxon>Dothideomycetes</taxon>
        <taxon>Dothideomycetidae</taxon>
        <taxon>Dothideales</taxon>
        <taxon>Saccotheciaceae</taxon>
        <taxon>Aureobasidium</taxon>
    </lineage>
</organism>
<keyword evidence="3" id="KW-1185">Reference proteome</keyword>
<feature type="compositionally biased region" description="Low complexity" evidence="1">
    <location>
        <begin position="33"/>
        <end position="88"/>
    </location>
</feature>
<gene>
    <name evidence="2" type="ORF">AUEXF2481DRAFT_44878</name>
</gene>
<name>A0A074Y420_AURSE</name>
<evidence type="ECO:0000313" key="2">
    <source>
        <dbReference type="EMBL" id="KEQ90679.1"/>
    </source>
</evidence>
<dbReference type="OMA" id="WRCRMSF"/>
<dbReference type="HOGENOM" id="CLU_694412_0_0_1"/>
<dbReference type="RefSeq" id="XP_013339148.1">
    <property type="nucleotide sequence ID" value="XM_013483694.1"/>
</dbReference>
<dbReference type="AlphaFoldDB" id="A0A074Y420"/>
<accession>A0A074Y420</accession>
<dbReference type="InParanoid" id="A0A074Y420"/>
<sequence>MCKVASSSISQTFSALRHLLRSYCPTPNDGNTVSTISSSTSSSATSSISSASSSPSILTTSTASSSSSSIVSSVPSSSSTLTPGTVTSYTTLPPGDTGYTSTVPPSGTISGTVIIGTPVCSVPTNSVTMTAAGTAGATSTFSVPACATALRFEVVGGPGGQLGRGGGYGALVSGTIVVSPAQSIRAYAGGAGNGAAPGMGAYGNGGSAVGNGGGGGAASALYVNNDLIVVAGGGGGGTIPVSSGNFGAGNVESFTYPSSGGNGTANTPGVNYSQQNSAGNVLATSSGGSPGTLSAAGAGGGHTGYGDQVVLGNSGNGINGGNGVITQGTSVTSGSGGGGSGYYGGGSGASSYWYAGNVGSAIAGGGGGGSSYVSGSASNIVQYPSGFTVGTIVYSFA</sequence>
<proteinExistence type="predicted"/>